<name>A0A4Y6UUW4_SACBS</name>
<keyword evidence="2" id="KW-1185">Reference proteome</keyword>
<dbReference type="SUPFAM" id="SSF52540">
    <property type="entry name" value="P-loop containing nucleoside triphosphate hydrolases"/>
    <property type="match status" value="1"/>
</dbReference>
<dbReference type="Proteomes" id="UP000316968">
    <property type="component" value="Chromosome"/>
</dbReference>
<organism evidence="1 2">
    <name type="scientific">Saccharibacillus brassicae</name>
    <dbReference type="NCBI Taxonomy" id="2583377"/>
    <lineage>
        <taxon>Bacteria</taxon>
        <taxon>Bacillati</taxon>
        <taxon>Bacillota</taxon>
        <taxon>Bacilli</taxon>
        <taxon>Bacillales</taxon>
        <taxon>Paenibacillaceae</taxon>
        <taxon>Saccharibacillus</taxon>
    </lineage>
</organism>
<sequence>MNIINPFDINKIEQGFENDKFKINQNGEFFSIVDGKNMQVSNYSVFPIKSIYQEIDGSVSIYKYVFTGYIYDGFEKEIIPQFEVLHSELSSAKWLKKNIPLGSMYVSDKKGYQAIKEFILVTIKQTPKIIEVQKSGWHTFNNDWIYLCSNEAFGKIANQQVITQDTSKNFLETPEGLGDKQAYINTLEMLSICDAKLTHSLLGLLLLSLVTTPLMKNDLSPNFVLWIYGRSGLGKTTLASSFTQIFEFKQFIRIDDYRNDLRKALVVKDAVSIFDDFGIAKSNQTRTAAIEKAESILRWVGDRKPQTASSITPEGMTVITGETFLPFNEENTSSINRVIRVKMDNIFNEKESGFDPCKLERYRKYSETSYLAKSIKGYLNWIAEKLNSNFFEEYEIDFKEMNTKLEGLPRHKEAITHLIVSFRFYLAYGQEQEFLSPGEFAKYNNYAENVFQALLIEQEMPVINPDIEVFFEIISDLVKEEKFKVFKNFIPIREDRDMLNGILEEYEGKITLSVNWNKLYEAVADQAENLKKKILTKTLIGKLLSNENLIDSQNDNRSAKPMRALGGRALQLRIEKMTKIESLKHLPQRIDEQILKRSESLHVNEYFENQELRESPKESKKRIRKAFKEANFVKVNSSGLSSFYDDE</sequence>
<protein>
    <submittedName>
        <fullName evidence="1">DUF927 domain-containing protein</fullName>
    </submittedName>
</protein>
<dbReference type="EMBL" id="CP041217">
    <property type="protein sequence ID" value="QDH19795.1"/>
    <property type="molecule type" value="Genomic_DNA"/>
</dbReference>
<accession>A0A4Y6UUW4</accession>
<evidence type="ECO:0000313" key="1">
    <source>
        <dbReference type="EMBL" id="QDH19795.1"/>
    </source>
</evidence>
<gene>
    <name evidence="1" type="ORF">FFV09_02280</name>
</gene>
<dbReference type="KEGG" id="saca:FFV09_02280"/>
<dbReference type="OrthoDB" id="2511202at2"/>
<reference evidence="1 2" key="1">
    <citation type="submission" date="2019-06" db="EMBL/GenBank/DDBJ databases">
        <title>Saccharibacillus brassicae sp. nov., an endophytic bacterium isolated from Chinese cabbage seeds (Brassica pekinensis).</title>
        <authorList>
            <person name="Jiang L."/>
            <person name="Lee J."/>
            <person name="Kim S.W."/>
        </authorList>
    </citation>
    <scope>NUCLEOTIDE SEQUENCE [LARGE SCALE GENOMIC DNA]</scope>
    <source>
        <strain evidence="2">KCTC 43072 / ATSA2</strain>
    </source>
</reference>
<dbReference type="InterPro" id="IPR027417">
    <property type="entry name" value="P-loop_NTPase"/>
</dbReference>
<proteinExistence type="predicted"/>
<evidence type="ECO:0000313" key="2">
    <source>
        <dbReference type="Proteomes" id="UP000316968"/>
    </source>
</evidence>
<dbReference type="AlphaFoldDB" id="A0A4Y6UUW4"/>
<dbReference type="RefSeq" id="WP_141446182.1">
    <property type="nucleotide sequence ID" value="NZ_CP041217.1"/>
</dbReference>